<feature type="transmembrane region" description="Helical" evidence="8">
    <location>
        <begin position="205"/>
        <end position="231"/>
    </location>
</feature>
<reference evidence="10" key="2">
    <citation type="submission" date="2017-05" db="EMBL/GenBank/DDBJ databases">
        <title>Hassallidin in the filamentous cyanobacterium Planktothrix serta PCC 8927.</title>
        <authorList>
            <person name="Gugger M."/>
            <person name="Pancrace C."/>
        </authorList>
    </citation>
    <scope>NUCLEOTIDE SEQUENCE</scope>
    <source>
        <strain evidence="10">PCC 8927</strain>
    </source>
</reference>
<dbReference type="GO" id="GO:0005886">
    <property type="term" value="C:plasma membrane"/>
    <property type="evidence" value="ECO:0007669"/>
    <property type="project" value="UniProtKB-SubCell"/>
</dbReference>
<dbReference type="Proteomes" id="UP000184550">
    <property type="component" value="Unassembled WGS sequence"/>
</dbReference>
<keyword evidence="4" id="KW-0808">Transferase</keyword>
<feature type="domain" description="Glycosyltransferase RgtA/B/C/D-like" evidence="9">
    <location>
        <begin position="100"/>
        <end position="260"/>
    </location>
</feature>
<evidence type="ECO:0000256" key="1">
    <source>
        <dbReference type="ARBA" id="ARBA00004651"/>
    </source>
</evidence>
<sequence>MVQSQLGIKTHPSILLKVIVLILIGLGLFFHFAHLGQKFYCGDETWTSVAISGHTLVEIQQELAQHQDLIPITALQKYQHLNPDQNVFDTVNYLITSDPQHPPLYYVLVRLWAQIFGDSPAGVRSLSVILSLLIFPSAYWLCVEMFESAVVGWIAMALIAVSPLQLFLAQEARQYGLWMVEILLSSATLLRAVKQKGKVNWIAYTLTLTLGLYTHLFTILVMIAHGIYVIIEQQFRFTKTLLNYLLFTSGALLMFVPWLVVLITYIHTAVQQTSGWSIRFVENPFELIAIFLIRIARTFFDFNLTSSDLGMGISFALEGSMIYTIFALVLSLVLVSYLIAFLVKSSINKNWILLALVGGLPATLLIIADLFLGGIRSLQIRYQLPLCLSLEILTAYFIAYLFFQEQEAILGKRISQIALAILLTVGLISDVKFFQSENWWTQTSGKFITETALVINNSENSLLVINPSPVNLGGILALSNYLSKVDLLPVVNDVFQPIPQDYTQIFFMQHNNSLFQQIEQDKNYALKVIVVFPIEPGGLWQFTKIS</sequence>
<reference evidence="10" key="1">
    <citation type="submission" date="2016-03" db="EMBL/GenBank/DDBJ databases">
        <authorList>
            <person name="Ploux O."/>
        </authorList>
    </citation>
    <scope>NUCLEOTIDE SEQUENCE</scope>
    <source>
        <strain evidence="10">PCC 8927</strain>
    </source>
</reference>
<evidence type="ECO:0000256" key="6">
    <source>
        <dbReference type="ARBA" id="ARBA00022989"/>
    </source>
</evidence>
<keyword evidence="12" id="KW-1185">Reference proteome</keyword>
<dbReference type="EMBL" id="CZCU02000013">
    <property type="protein sequence ID" value="VXD10540.1"/>
    <property type="molecule type" value="Genomic_DNA"/>
</dbReference>
<evidence type="ECO:0000256" key="4">
    <source>
        <dbReference type="ARBA" id="ARBA00022679"/>
    </source>
</evidence>
<dbReference type="OrthoDB" id="495800at2"/>
<dbReference type="PANTHER" id="PTHR33908:SF11">
    <property type="entry name" value="MEMBRANE PROTEIN"/>
    <property type="match status" value="1"/>
</dbReference>
<evidence type="ECO:0000313" key="12">
    <source>
        <dbReference type="Proteomes" id="UP000184550"/>
    </source>
</evidence>
<dbReference type="GO" id="GO:0009103">
    <property type="term" value="P:lipopolysaccharide biosynthetic process"/>
    <property type="evidence" value="ECO:0007669"/>
    <property type="project" value="UniProtKB-ARBA"/>
</dbReference>
<feature type="transmembrane region" description="Helical" evidence="8">
    <location>
        <begin position="121"/>
        <end position="142"/>
    </location>
</feature>
<feature type="transmembrane region" description="Helical" evidence="8">
    <location>
        <begin position="149"/>
        <end position="169"/>
    </location>
</feature>
<accession>A0A1J1JM52</accession>
<evidence type="ECO:0000256" key="8">
    <source>
        <dbReference type="SAM" id="Phobius"/>
    </source>
</evidence>
<evidence type="ECO:0000256" key="2">
    <source>
        <dbReference type="ARBA" id="ARBA00022475"/>
    </source>
</evidence>
<keyword evidence="7 8" id="KW-0472">Membrane</keyword>
<dbReference type="InterPro" id="IPR038731">
    <property type="entry name" value="RgtA/B/C-like"/>
</dbReference>
<reference evidence="11 12" key="3">
    <citation type="submission" date="2019-10" db="EMBL/GenBank/DDBJ databases">
        <authorList>
            <consortium name="Genoscope - CEA"/>
            <person name="William W."/>
        </authorList>
    </citation>
    <scope>NUCLEOTIDE SEQUENCE [LARGE SCALE GENOMIC DNA]</scope>
    <source>
        <strain evidence="11">BBR_PRJEB10992</strain>
    </source>
</reference>
<keyword evidence="6 8" id="KW-1133">Transmembrane helix</keyword>
<name>A0A1J1JM52_9CYAN</name>
<dbReference type="AlphaFoldDB" id="A0A1J1JM52"/>
<keyword evidence="2" id="KW-1003">Cell membrane</keyword>
<evidence type="ECO:0000313" key="11">
    <source>
        <dbReference type="EMBL" id="VXD10540.1"/>
    </source>
</evidence>
<evidence type="ECO:0000256" key="3">
    <source>
        <dbReference type="ARBA" id="ARBA00022676"/>
    </source>
</evidence>
<comment type="subcellular location">
    <subcellularLocation>
        <location evidence="1">Cell membrane</location>
        <topology evidence="1">Multi-pass membrane protein</topology>
    </subcellularLocation>
</comment>
<gene>
    <name evidence="10" type="primary">hasF</name>
    <name evidence="10" type="ORF">PL8927_110033</name>
</gene>
<feature type="transmembrane region" description="Helical" evidence="8">
    <location>
        <begin position="320"/>
        <end position="343"/>
    </location>
</feature>
<dbReference type="EMBL" id="LT546031">
    <property type="protein sequence ID" value="CZT62780.1"/>
    <property type="molecule type" value="Genomic_DNA"/>
</dbReference>
<dbReference type="InterPro" id="IPR050297">
    <property type="entry name" value="LipidA_mod_glycosyltrf_83"/>
</dbReference>
<organism evidence="10">
    <name type="scientific">Planktothrix serta PCC 8927</name>
    <dbReference type="NCBI Taxonomy" id="671068"/>
    <lineage>
        <taxon>Bacteria</taxon>
        <taxon>Bacillati</taxon>
        <taxon>Cyanobacteriota</taxon>
        <taxon>Cyanophyceae</taxon>
        <taxon>Oscillatoriophycideae</taxon>
        <taxon>Oscillatoriales</taxon>
        <taxon>Microcoleaceae</taxon>
        <taxon>Planktothrix</taxon>
    </lineage>
</organism>
<dbReference type="PANTHER" id="PTHR33908">
    <property type="entry name" value="MANNOSYLTRANSFERASE YKCB-RELATED"/>
    <property type="match status" value="1"/>
</dbReference>
<feature type="transmembrane region" description="Helical" evidence="8">
    <location>
        <begin position="243"/>
        <end position="268"/>
    </location>
</feature>
<evidence type="ECO:0000259" key="9">
    <source>
        <dbReference type="Pfam" id="PF13231"/>
    </source>
</evidence>
<dbReference type="Pfam" id="PF13231">
    <property type="entry name" value="PMT_2"/>
    <property type="match status" value="1"/>
</dbReference>
<keyword evidence="5 8" id="KW-0812">Transmembrane</keyword>
<proteinExistence type="predicted"/>
<keyword evidence="3" id="KW-0328">Glycosyltransferase</keyword>
<evidence type="ECO:0000256" key="7">
    <source>
        <dbReference type="ARBA" id="ARBA00023136"/>
    </source>
</evidence>
<feature type="transmembrane region" description="Helical" evidence="8">
    <location>
        <begin position="350"/>
        <end position="371"/>
    </location>
</feature>
<feature type="transmembrane region" description="Helical" evidence="8">
    <location>
        <begin position="383"/>
        <end position="403"/>
    </location>
</feature>
<evidence type="ECO:0000313" key="10">
    <source>
        <dbReference type="EMBL" id="CZT62780.1"/>
    </source>
</evidence>
<feature type="transmembrane region" description="Helical" evidence="8">
    <location>
        <begin position="14"/>
        <end position="33"/>
    </location>
</feature>
<evidence type="ECO:0000256" key="5">
    <source>
        <dbReference type="ARBA" id="ARBA00022692"/>
    </source>
</evidence>
<protein>
    <recommendedName>
        <fullName evidence="9">Glycosyltransferase RgtA/B/C/D-like domain-containing protein</fullName>
    </recommendedName>
</protein>
<dbReference type="GO" id="GO:0016763">
    <property type="term" value="F:pentosyltransferase activity"/>
    <property type="evidence" value="ECO:0007669"/>
    <property type="project" value="TreeGrafter"/>
</dbReference>